<proteinExistence type="predicted"/>
<dbReference type="RefSeq" id="WP_092275237.1">
    <property type="nucleotide sequence ID" value="NZ_FORT01000019.1"/>
</dbReference>
<keyword evidence="2" id="KW-1185">Reference proteome</keyword>
<gene>
    <name evidence="1" type="ORF">SAMN05518846_11957</name>
</gene>
<dbReference type="EMBL" id="FORT01000019">
    <property type="protein sequence ID" value="SFK75804.1"/>
    <property type="molecule type" value="Genomic_DNA"/>
</dbReference>
<protein>
    <recommendedName>
        <fullName evidence="3">Replication initiation factor</fullName>
    </recommendedName>
</protein>
<evidence type="ECO:0008006" key="3">
    <source>
        <dbReference type="Google" id="ProtNLM"/>
    </source>
</evidence>
<name>A0A1I4C3X7_9BACL</name>
<dbReference type="AlphaFoldDB" id="A0A1I4C3X7"/>
<dbReference type="Proteomes" id="UP000198915">
    <property type="component" value="Unassembled WGS sequence"/>
</dbReference>
<organism evidence="1 2">
    <name type="scientific">Brevibacillus centrosporus</name>
    <dbReference type="NCBI Taxonomy" id="54910"/>
    <lineage>
        <taxon>Bacteria</taxon>
        <taxon>Bacillati</taxon>
        <taxon>Bacillota</taxon>
        <taxon>Bacilli</taxon>
        <taxon>Bacillales</taxon>
        <taxon>Paenibacillaceae</taxon>
        <taxon>Brevibacillus</taxon>
    </lineage>
</organism>
<reference evidence="2" key="1">
    <citation type="submission" date="2016-10" db="EMBL/GenBank/DDBJ databases">
        <authorList>
            <person name="Varghese N."/>
            <person name="Submissions S."/>
        </authorList>
    </citation>
    <scope>NUCLEOTIDE SEQUENCE [LARGE SCALE GENOMIC DNA]</scope>
    <source>
        <strain evidence="2">OK042</strain>
    </source>
</reference>
<sequence>MTNIKLSIDKIVIEYKDVHWKFFNPFKRNICDYYGITESIGKADWGFKYHLHIELSHEAYLHISYQPYHEPKAHKHSLRIETHPDYLPEFKHLLDTLYQNASSIWFVRCDVAFDIPSPITNVFTSSKTGRRMNLYEGTRYFGRKSQRQQAGYCRVYDKRKEQEERKGKKTVGELTRVEIVYRPAEKIPMESLIQYPPQFNNLYFCQVLNDLTPLKPEKRAIALAVQNGLMTMDEFTPHHKRTIMQLLADQETVDFDEIAYEQWEENVLVPCALICGKVKRGTTSEQVS</sequence>
<accession>A0A1I4C3X7</accession>
<evidence type="ECO:0000313" key="1">
    <source>
        <dbReference type="EMBL" id="SFK75804.1"/>
    </source>
</evidence>
<evidence type="ECO:0000313" key="2">
    <source>
        <dbReference type="Proteomes" id="UP000198915"/>
    </source>
</evidence>